<organism evidence="2 3">
    <name type="scientific">Heterorhabditis bacteriophora</name>
    <name type="common">Entomopathogenic nematode worm</name>
    <dbReference type="NCBI Taxonomy" id="37862"/>
    <lineage>
        <taxon>Eukaryota</taxon>
        <taxon>Metazoa</taxon>
        <taxon>Ecdysozoa</taxon>
        <taxon>Nematoda</taxon>
        <taxon>Chromadorea</taxon>
        <taxon>Rhabditida</taxon>
        <taxon>Rhabditina</taxon>
        <taxon>Rhabditomorpha</taxon>
        <taxon>Strongyloidea</taxon>
        <taxon>Heterorhabditidae</taxon>
        <taxon>Heterorhabditis</taxon>
    </lineage>
</organism>
<evidence type="ECO:0000313" key="2">
    <source>
        <dbReference type="Proteomes" id="UP000095283"/>
    </source>
</evidence>
<dbReference type="GO" id="GO:0003676">
    <property type="term" value="F:nucleic acid binding"/>
    <property type="evidence" value="ECO:0007669"/>
    <property type="project" value="InterPro"/>
</dbReference>
<reference evidence="3" key="1">
    <citation type="submission" date="2016-11" db="UniProtKB">
        <authorList>
            <consortium name="WormBaseParasite"/>
        </authorList>
    </citation>
    <scope>IDENTIFICATION</scope>
</reference>
<dbReference type="WBParaSite" id="Hba_09155">
    <property type="protein sequence ID" value="Hba_09155"/>
    <property type="gene ID" value="Hba_09155"/>
</dbReference>
<dbReference type="Proteomes" id="UP000095283">
    <property type="component" value="Unplaced"/>
</dbReference>
<protein>
    <submittedName>
        <fullName evidence="3">DDE_3 domain-containing protein</fullName>
    </submittedName>
</protein>
<feature type="region of interest" description="Disordered" evidence="1">
    <location>
        <begin position="1"/>
        <end position="22"/>
    </location>
</feature>
<dbReference type="InterPro" id="IPR036397">
    <property type="entry name" value="RNaseH_sf"/>
</dbReference>
<evidence type="ECO:0000313" key="3">
    <source>
        <dbReference type="WBParaSite" id="Hba_09155"/>
    </source>
</evidence>
<name>A0A1I7WVG6_HETBA</name>
<sequence length="114" mass="13022">MRTKDFTGPESSGDATGESDEKKLNVDDLDECHFYWRNLRKEPRNFSISSFGGGIVTGTKTWLEDNDVATMDWPSRSPDLNPMENLCAILVYRIYANNRQFEIVKNLQNVISKA</sequence>
<keyword evidence="2" id="KW-1185">Reference proteome</keyword>
<evidence type="ECO:0000256" key="1">
    <source>
        <dbReference type="SAM" id="MobiDB-lite"/>
    </source>
</evidence>
<accession>A0A1I7WVG6</accession>
<dbReference type="Gene3D" id="3.30.420.10">
    <property type="entry name" value="Ribonuclease H-like superfamily/Ribonuclease H"/>
    <property type="match status" value="1"/>
</dbReference>
<proteinExistence type="predicted"/>
<dbReference type="AlphaFoldDB" id="A0A1I7WVG6"/>